<evidence type="ECO:0000259" key="1">
    <source>
        <dbReference type="PROSITE" id="PS51782"/>
    </source>
</evidence>
<dbReference type="OrthoDB" id="9811296at2"/>
<keyword evidence="4" id="KW-1185">Reference proteome</keyword>
<organism evidence="3 4">
    <name type="scientific">Anaerocolumna aminovalerica</name>
    <dbReference type="NCBI Taxonomy" id="1527"/>
    <lineage>
        <taxon>Bacteria</taxon>
        <taxon>Bacillati</taxon>
        <taxon>Bacillota</taxon>
        <taxon>Clostridia</taxon>
        <taxon>Lachnospirales</taxon>
        <taxon>Lachnospiraceae</taxon>
        <taxon>Anaerocolumna</taxon>
    </lineage>
</organism>
<dbReference type="InterPro" id="IPR017853">
    <property type="entry name" value="GH"/>
</dbReference>
<dbReference type="InterPro" id="IPR018392">
    <property type="entry name" value="LysM"/>
</dbReference>
<dbReference type="GO" id="GO:0070492">
    <property type="term" value="F:oligosaccharide binding"/>
    <property type="evidence" value="ECO:0007669"/>
    <property type="project" value="TreeGrafter"/>
</dbReference>
<dbReference type="AlphaFoldDB" id="A0A1I5EA09"/>
<dbReference type="Gene3D" id="3.10.350.10">
    <property type="entry name" value="LysM domain"/>
    <property type="match status" value="2"/>
</dbReference>
<dbReference type="InterPro" id="IPR029070">
    <property type="entry name" value="Chitinase_insertion_sf"/>
</dbReference>
<evidence type="ECO:0000313" key="4">
    <source>
        <dbReference type="Proteomes" id="UP000198806"/>
    </source>
</evidence>
<dbReference type="InterPro" id="IPR036779">
    <property type="entry name" value="LysM_dom_sf"/>
</dbReference>
<dbReference type="GO" id="GO:0012505">
    <property type="term" value="C:endomembrane system"/>
    <property type="evidence" value="ECO:0007669"/>
    <property type="project" value="TreeGrafter"/>
</dbReference>
<proteinExistence type="predicted"/>
<dbReference type="RefSeq" id="WP_091685507.1">
    <property type="nucleotide sequence ID" value="NZ_BAABFM010000072.1"/>
</dbReference>
<dbReference type="SUPFAM" id="SSF54106">
    <property type="entry name" value="LysM domain"/>
    <property type="match status" value="2"/>
</dbReference>
<feature type="domain" description="LysM" evidence="1">
    <location>
        <begin position="51"/>
        <end position="96"/>
    </location>
</feature>
<feature type="domain" description="GH18" evidence="2">
    <location>
        <begin position="93"/>
        <end position="421"/>
    </location>
</feature>
<dbReference type="Gene3D" id="3.10.50.10">
    <property type="match status" value="1"/>
</dbReference>
<dbReference type="STRING" id="1527.SAMN04489757_108118"/>
<dbReference type="PANTHER" id="PTHR46066">
    <property type="entry name" value="CHITINASE DOMAIN-CONTAINING PROTEIN 1 FAMILY MEMBER"/>
    <property type="match status" value="1"/>
</dbReference>
<dbReference type="Pfam" id="PF01476">
    <property type="entry name" value="LysM"/>
    <property type="match status" value="2"/>
</dbReference>
<dbReference type="GO" id="GO:0005975">
    <property type="term" value="P:carbohydrate metabolic process"/>
    <property type="evidence" value="ECO:0007669"/>
    <property type="project" value="InterPro"/>
</dbReference>
<sequence>MIIHVVQPGETIYDIAADYNVSVTRLIEENGIINPENLVVGQTAVIAYPNSVYIAQEGDTLDTIAGAFGVTRMQLLRNNPFLSDRNNIYQGETIIISYETQGSVSINGYAYPFIDRNILRKTLPFLTYLTIFNFRTVTGGEIVGSDDTEIIQIAKDYGVAPLMSLSTLTYQGKSDVEAVNSILYDEEALEYHINNILSILRERGYYGLNISLVNLEQQNRLAYENFMTKLSSRIKAEGYVLFITITPRVILTSNEISFENVDYTVLGQVADFLQILSYGWGSSVGPPSATTPAFVTNTLLENAVTMIPPEKLYSGISVIGYNFESPYIIGISRANALTTDAAIELALLTGSTILFEERSQAPYYEYYTTSAGTQVRHTVWFSDARTIDSLVKFIPQFGIQGTGIWNIMNYFDQMWLVINSQYSINKVLPEH</sequence>
<reference evidence="3 4" key="1">
    <citation type="submission" date="2016-10" db="EMBL/GenBank/DDBJ databases">
        <authorList>
            <person name="de Groot N.N."/>
        </authorList>
    </citation>
    <scope>NUCLEOTIDE SEQUENCE [LARGE SCALE GENOMIC DNA]</scope>
    <source>
        <strain evidence="3 4">DSM 1283</strain>
    </source>
</reference>
<dbReference type="Gene3D" id="3.20.20.80">
    <property type="entry name" value="Glycosidases"/>
    <property type="match status" value="1"/>
</dbReference>
<accession>A0A1I5EA09</accession>
<dbReference type="Pfam" id="PF00704">
    <property type="entry name" value="Glyco_hydro_18"/>
    <property type="match status" value="1"/>
</dbReference>
<dbReference type="SUPFAM" id="SSF51445">
    <property type="entry name" value="(Trans)glycosidases"/>
    <property type="match status" value="1"/>
</dbReference>
<evidence type="ECO:0000259" key="2">
    <source>
        <dbReference type="PROSITE" id="PS51910"/>
    </source>
</evidence>
<gene>
    <name evidence="3" type="ORF">SAMN04489757_108118</name>
</gene>
<name>A0A1I5EA09_9FIRM</name>
<protein>
    <submittedName>
        <fullName evidence="3">Spore germination protein</fullName>
    </submittedName>
</protein>
<dbReference type="CDD" id="cd00118">
    <property type="entry name" value="LysM"/>
    <property type="match status" value="2"/>
</dbReference>
<dbReference type="PROSITE" id="PS51910">
    <property type="entry name" value="GH18_2"/>
    <property type="match status" value="1"/>
</dbReference>
<dbReference type="PROSITE" id="PS51782">
    <property type="entry name" value="LYSM"/>
    <property type="match status" value="2"/>
</dbReference>
<dbReference type="Proteomes" id="UP000198806">
    <property type="component" value="Unassembled WGS sequence"/>
</dbReference>
<evidence type="ECO:0000313" key="3">
    <source>
        <dbReference type="EMBL" id="SFO08364.1"/>
    </source>
</evidence>
<feature type="domain" description="LysM" evidence="1">
    <location>
        <begin position="2"/>
        <end position="46"/>
    </location>
</feature>
<dbReference type="InterPro" id="IPR001223">
    <property type="entry name" value="Glyco_hydro18_cat"/>
</dbReference>
<dbReference type="SMART" id="SM00257">
    <property type="entry name" value="LysM"/>
    <property type="match status" value="2"/>
</dbReference>
<dbReference type="EMBL" id="FOWD01000008">
    <property type="protein sequence ID" value="SFO08364.1"/>
    <property type="molecule type" value="Genomic_DNA"/>
</dbReference>
<dbReference type="PANTHER" id="PTHR46066:SF2">
    <property type="entry name" value="CHITINASE DOMAIN-CONTAINING PROTEIN 1"/>
    <property type="match status" value="1"/>
</dbReference>